<evidence type="ECO:0008006" key="4">
    <source>
        <dbReference type="Google" id="ProtNLM"/>
    </source>
</evidence>
<name>A0A8T0GSS0_CERPU</name>
<accession>A0A8T0GSS0</accession>
<dbReference type="EMBL" id="CM026430">
    <property type="protein sequence ID" value="KAG0562716.1"/>
    <property type="molecule type" value="Genomic_DNA"/>
</dbReference>
<dbReference type="Gene3D" id="1.10.110.10">
    <property type="entry name" value="Plant lipid-transfer and hydrophobic proteins"/>
    <property type="match status" value="1"/>
</dbReference>
<proteinExistence type="predicted"/>
<sequence>MTMKMKAAAPTALALLVVMAMIVGSAQAAACPPQFPLSCASYVLDSRSVPLKTCCIEVQDNFQLLTPTSSLTSYCEAIKGVKLYNGPLTGTQLSLALGLPQKCALSGQYKKGQSCNGESLNTSTQVAI</sequence>
<evidence type="ECO:0000313" key="3">
    <source>
        <dbReference type="Proteomes" id="UP000822688"/>
    </source>
</evidence>
<gene>
    <name evidence="2" type="ORF">KC19_9G167000</name>
</gene>
<organism evidence="2 3">
    <name type="scientific">Ceratodon purpureus</name>
    <name type="common">Fire moss</name>
    <name type="synonym">Dicranum purpureum</name>
    <dbReference type="NCBI Taxonomy" id="3225"/>
    <lineage>
        <taxon>Eukaryota</taxon>
        <taxon>Viridiplantae</taxon>
        <taxon>Streptophyta</taxon>
        <taxon>Embryophyta</taxon>
        <taxon>Bryophyta</taxon>
        <taxon>Bryophytina</taxon>
        <taxon>Bryopsida</taxon>
        <taxon>Dicranidae</taxon>
        <taxon>Pseudoditrichales</taxon>
        <taxon>Ditrichaceae</taxon>
        <taxon>Ceratodon</taxon>
    </lineage>
</organism>
<keyword evidence="1" id="KW-0732">Signal</keyword>
<reference evidence="2" key="1">
    <citation type="submission" date="2020-06" db="EMBL/GenBank/DDBJ databases">
        <title>WGS assembly of Ceratodon purpureus strain R40.</title>
        <authorList>
            <person name="Carey S.B."/>
            <person name="Jenkins J."/>
            <person name="Shu S."/>
            <person name="Lovell J.T."/>
            <person name="Sreedasyam A."/>
            <person name="Maumus F."/>
            <person name="Tiley G.P."/>
            <person name="Fernandez-Pozo N."/>
            <person name="Barry K."/>
            <person name="Chen C."/>
            <person name="Wang M."/>
            <person name="Lipzen A."/>
            <person name="Daum C."/>
            <person name="Saski C.A."/>
            <person name="Payton A.C."/>
            <person name="Mcbreen J.C."/>
            <person name="Conrad R.E."/>
            <person name="Kollar L.M."/>
            <person name="Olsson S."/>
            <person name="Huttunen S."/>
            <person name="Landis J.B."/>
            <person name="Wickett N.J."/>
            <person name="Johnson M.G."/>
            <person name="Rensing S.A."/>
            <person name="Grimwood J."/>
            <person name="Schmutz J."/>
            <person name="Mcdaniel S.F."/>
        </authorList>
    </citation>
    <scope>NUCLEOTIDE SEQUENCE</scope>
    <source>
        <strain evidence="2">R40</strain>
    </source>
</reference>
<keyword evidence="3" id="KW-1185">Reference proteome</keyword>
<evidence type="ECO:0000313" key="2">
    <source>
        <dbReference type="EMBL" id="KAG0562716.1"/>
    </source>
</evidence>
<dbReference type="InterPro" id="IPR036312">
    <property type="entry name" value="Bifun_inhib/LTP/seed_sf"/>
</dbReference>
<feature type="signal peptide" evidence="1">
    <location>
        <begin position="1"/>
        <end position="28"/>
    </location>
</feature>
<dbReference type="Proteomes" id="UP000822688">
    <property type="component" value="Chromosome 9"/>
</dbReference>
<dbReference type="SUPFAM" id="SSF47699">
    <property type="entry name" value="Bifunctional inhibitor/lipid-transfer protein/seed storage 2S albumin"/>
    <property type="match status" value="1"/>
</dbReference>
<evidence type="ECO:0000256" key="1">
    <source>
        <dbReference type="SAM" id="SignalP"/>
    </source>
</evidence>
<comment type="caution">
    <text evidence="2">The sequence shown here is derived from an EMBL/GenBank/DDBJ whole genome shotgun (WGS) entry which is preliminary data.</text>
</comment>
<protein>
    <recommendedName>
        <fullName evidence="4">Bifunctional inhibitor/plant lipid transfer protein/seed storage helical domain-containing protein</fullName>
    </recommendedName>
</protein>
<dbReference type="OrthoDB" id="10420284at2759"/>
<feature type="chain" id="PRO_5035725414" description="Bifunctional inhibitor/plant lipid transfer protein/seed storage helical domain-containing protein" evidence="1">
    <location>
        <begin position="29"/>
        <end position="128"/>
    </location>
</feature>
<dbReference type="AlphaFoldDB" id="A0A8T0GSS0"/>